<keyword evidence="4" id="KW-1185">Reference proteome</keyword>
<dbReference type="EMBL" id="CP001390">
    <property type="protein sequence ID" value="ACM20237.1"/>
    <property type="molecule type" value="Genomic_DNA"/>
</dbReference>
<reference evidence="3 4" key="1">
    <citation type="submission" date="2009-01" db="EMBL/GenBank/DDBJ databases">
        <title>Complete sequence of Geobacter sp. FRC-32.</title>
        <authorList>
            <consortium name="US DOE Joint Genome Institute"/>
            <person name="Lucas S."/>
            <person name="Copeland A."/>
            <person name="Lapidus A."/>
            <person name="Glavina del Rio T."/>
            <person name="Dalin E."/>
            <person name="Tice H."/>
            <person name="Bruce D."/>
            <person name="Goodwin L."/>
            <person name="Pitluck S."/>
            <person name="Saunders E."/>
            <person name="Brettin T."/>
            <person name="Detter J.C."/>
            <person name="Han C."/>
            <person name="Larimer F."/>
            <person name="Land M."/>
            <person name="Hauser L."/>
            <person name="Kyrpides N."/>
            <person name="Ovchinnikova G."/>
            <person name="Kostka J."/>
            <person name="Richardson P."/>
        </authorList>
    </citation>
    <scope>NUCLEOTIDE SEQUENCE [LARGE SCALE GENOMIC DNA]</scope>
    <source>
        <strain evidence="4">DSM 22248 / JCM 15807 / FRC-32</strain>
    </source>
</reference>
<feature type="compositionally biased region" description="Basic and acidic residues" evidence="1">
    <location>
        <begin position="148"/>
        <end position="173"/>
    </location>
</feature>
<dbReference type="KEGG" id="geo:Geob_1880"/>
<keyword evidence="2" id="KW-0732">Signal</keyword>
<evidence type="ECO:0000313" key="3">
    <source>
        <dbReference type="EMBL" id="ACM20237.1"/>
    </source>
</evidence>
<dbReference type="HOGENOM" id="CLU_067281_1_0_7"/>
<evidence type="ECO:0000256" key="1">
    <source>
        <dbReference type="SAM" id="MobiDB-lite"/>
    </source>
</evidence>
<evidence type="ECO:0000313" key="4">
    <source>
        <dbReference type="Proteomes" id="UP000007721"/>
    </source>
</evidence>
<name>B9M7E9_GEODF</name>
<dbReference type="Proteomes" id="UP000007721">
    <property type="component" value="Chromosome"/>
</dbReference>
<protein>
    <submittedName>
        <fullName evidence="3">Uncharacterized protein</fullName>
    </submittedName>
</protein>
<proteinExistence type="predicted"/>
<feature type="signal peptide" evidence="2">
    <location>
        <begin position="1"/>
        <end position="23"/>
    </location>
</feature>
<sequence>MKKLMASQLLAVVVIFGGATAHAGNVGVGLNIHLGDRYRTASVREYAYGEPVPTPVVIEYPAVERIRFVYPERLGFQVAVGVPYDLCRVGNSYYLFRDGYWLKARSGRGPWVAQSFRDLPWELRRQRIERIRSYGQWRQGDMVAYGERSSDRDGDCDHRGRHDREMEQREEGRPGMARWR</sequence>
<evidence type="ECO:0000256" key="2">
    <source>
        <dbReference type="SAM" id="SignalP"/>
    </source>
</evidence>
<dbReference type="RefSeq" id="WP_012646966.1">
    <property type="nucleotide sequence ID" value="NC_011979.1"/>
</dbReference>
<feature type="chain" id="PRO_5002886727" evidence="2">
    <location>
        <begin position="24"/>
        <end position="180"/>
    </location>
</feature>
<dbReference type="AlphaFoldDB" id="B9M7E9"/>
<organism evidence="3 4">
    <name type="scientific">Geotalea daltonii (strain DSM 22248 / JCM 15807 / FRC-32)</name>
    <name type="common">Geobacter daltonii</name>
    <dbReference type="NCBI Taxonomy" id="316067"/>
    <lineage>
        <taxon>Bacteria</taxon>
        <taxon>Pseudomonadati</taxon>
        <taxon>Thermodesulfobacteriota</taxon>
        <taxon>Desulfuromonadia</taxon>
        <taxon>Geobacterales</taxon>
        <taxon>Geobacteraceae</taxon>
        <taxon>Geotalea</taxon>
    </lineage>
</organism>
<dbReference type="OrthoDB" id="5396420at2"/>
<feature type="region of interest" description="Disordered" evidence="1">
    <location>
        <begin position="146"/>
        <end position="180"/>
    </location>
</feature>
<gene>
    <name evidence="3" type="ordered locus">Geob_1880</name>
</gene>
<accession>B9M7E9</accession>